<dbReference type="PANTHER" id="PTHR24305:SF166">
    <property type="entry name" value="CYTOCHROME P450 12A4, MITOCHONDRIAL-RELATED"/>
    <property type="match status" value="1"/>
</dbReference>
<comment type="similarity">
    <text evidence="1">Belongs to the cytochrome P450 family.</text>
</comment>
<accession>A0A1I2CCP3</accession>
<dbReference type="OrthoDB" id="9764248at2"/>
<dbReference type="CDD" id="cd11053">
    <property type="entry name" value="CYP110-like"/>
    <property type="match status" value="1"/>
</dbReference>
<dbReference type="Gene3D" id="1.10.630.10">
    <property type="entry name" value="Cytochrome P450"/>
    <property type="match status" value="1"/>
</dbReference>
<feature type="binding site" description="axial binding residue" evidence="2">
    <location>
        <position position="415"/>
    </location>
    <ligand>
        <name>heme</name>
        <dbReference type="ChEBI" id="CHEBI:30413"/>
    </ligand>
    <ligandPart>
        <name>Fe</name>
        <dbReference type="ChEBI" id="CHEBI:18248"/>
    </ligandPart>
</feature>
<proteinExistence type="inferred from homology"/>
<dbReference type="PRINTS" id="PR00385">
    <property type="entry name" value="P450"/>
</dbReference>
<dbReference type="GO" id="GO:0005506">
    <property type="term" value="F:iron ion binding"/>
    <property type="evidence" value="ECO:0007669"/>
    <property type="project" value="InterPro"/>
</dbReference>
<dbReference type="InterPro" id="IPR002401">
    <property type="entry name" value="Cyt_P450_E_grp-I"/>
</dbReference>
<keyword evidence="2" id="KW-0408">Iron</keyword>
<dbReference type="Proteomes" id="UP000199400">
    <property type="component" value="Unassembled WGS sequence"/>
</dbReference>
<keyword evidence="2" id="KW-0479">Metal-binding</keyword>
<dbReference type="AlphaFoldDB" id="A0A1I2CCP3"/>
<dbReference type="InterPro" id="IPR050121">
    <property type="entry name" value="Cytochrome_P450_monoxygenase"/>
</dbReference>
<keyword evidence="4" id="KW-1185">Reference proteome</keyword>
<gene>
    <name evidence="3" type="ORF">SAMN02745121_05056</name>
</gene>
<dbReference type="GO" id="GO:0004497">
    <property type="term" value="F:monooxygenase activity"/>
    <property type="evidence" value="ECO:0007669"/>
    <property type="project" value="InterPro"/>
</dbReference>
<evidence type="ECO:0000313" key="3">
    <source>
        <dbReference type="EMBL" id="SFE65962.1"/>
    </source>
</evidence>
<name>A0A1I2CCP3_9BACT</name>
<dbReference type="GO" id="GO:0020037">
    <property type="term" value="F:heme binding"/>
    <property type="evidence" value="ECO:0007669"/>
    <property type="project" value="InterPro"/>
</dbReference>
<evidence type="ECO:0000313" key="4">
    <source>
        <dbReference type="Proteomes" id="UP000199400"/>
    </source>
</evidence>
<evidence type="ECO:0000256" key="1">
    <source>
        <dbReference type="ARBA" id="ARBA00010617"/>
    </source>
</evidence>
<dbReference type="PRINTS" id="PR00463">
    <property type="entry name" value="EP450I"/>
</dbReference>
<dbReference type="RefSeq" id="WP_096326711.1">
    <property type="nucleotide sequence ID" value="NZ_FOMX01000017.1"/>
</dbReference>
<dbReference type="InterPro" id="IPR036396">
    <property type="entry name" value="Cyt_P450_sf"/>
</dbReference>
<reference evidence="4" key="1">
    <citation type="submission" date="2016-10" db="EMBL/GenBank/DDBJ databases">
        <authorList>
            <person name="Varghese N."/>
            <person name="Submissions S."/>
        </authorList>
    </citation>
    <scope>NUCLEOTIDE SEQUENCE [LARGE SCALE GENOMIC DNA]</scope>
    <source>
        <strain evidence="4">ATCC 25963</strain>
    </source>
</reference>
<dbReference type="EMBL" id="FOMX01000017">
    <property type="protein sequence ID" value="SFE65962.1"/>
    <property type="molecule type" value="Genomic_DNA"/>
</dbReference>
<keyword evidence="2" id="KW-0349">Heme</keyword>
<dbReference type="PANTHER" id="PTHR24305">
    <property type="entry name" value="CYTOCHROME P450"/>
    <property type="match status" value="1"/>
</dbReference>
<evidence type="ECO:0000256" key="2">
    <source>
        <dbReference type="PIRSR" id="PIRSR602401-1"/>
    </source>
</evidence>
<comment type="cofactor">
    <cofactor evidence="2">
        <name>heme</name>
        <dbReference type="ChEBI" id="CHEBI:30413"/>
    </cofactor>
</comment>
<dbReference type="InterPro" id="IPR001128">
    <property type="entry name" value="Cyt_P450"/>
</dbReference>
<dbReference type="SUPFAM" id="SSF48264">
    <property type="entry name" value="Cytochrome P450"/>
    <property type="match status" value="1"/>
</dbReference>
<dbReference type="GO" id="GO:0016705">
    <property type="term" value="F:oxidoreductase activity, acting on paired donors, with incorporation or reduction of molecular oxygen"/>
    <property type="evidence" value="ECO:0007669"/>
    <property type="project" value="InterPro"/>
</dbReference>
<protein>
    <submittedName>
        <fullName evidence="3">Cytochrome P450</fullName>
    </submittedName>
</protein>
<sequence length="469" mass="52606">MFFHTLRDRWHEAFEPIGNLVRIAREPYRFLDDLRRRRGELAELRLAGIPTVLVCSEPETVRQILTGSYDQFERYAGGVELFVDPLALILTDDEHHRQRRKLLNPAFNAESVRAFGPTMLEIADRVLDGLPQGATFPLIGPMQDITMRVILRCLFGVAEGPRFEELRALVIEYLQRVFGPEMLALGTVLTPTQAHATLMRLSRRARGSAPNAPFTPSRLPVQRIADRLGRIHALLEVEIDRCLAEGPEHRSDVLALMLRARFADGRPMSREELHAQLLMLVIGGYETTSLSLCWAVHCLVRHPEALARVRAEVAEVMQGGFDPAKVRDLHYLGAAIAESMRLYPIGIGVSRKLKRPMRLLGRDLAAGTIVMLSVYLIQRHPSLWSEPDAFKPERMLDRKPSAAVHFPFGGGVWRCLGAAFAEHEMRIVLARLFTRFAVEPDPDHRVHAQQKGITAGPSGGLPVRVAPIA</sequence>
<organism evidence="3 4">
    <name type="scientific">Nannocystis exedens</name>
    <dbReference type="NCBI Taxonomy" id="54"/>
    <lineage>
        <taxon>Bacteria</taxon>
        <taxon>Pseudomonadati</taxon>
        <taxon>Myxococcota</taxon>
        <taxon>Polyangia</taxon>
        <taxon>Nannocystales</taxon>
        <taxon>Nannocystaceae</taxon>
        <taxon>Nannocystis</taxon>
    </lineage>
</organism>
<dbReference type="Pfam" id="PF00067">
    <property type="entry name" value="p450"/>
    <property type="match status" value="2"/>
</dbReference>
<dbReference type="STRING" id="54.SAMN02745121_05056"/>